<accession>A0A6C0CHL0</accession>
<feature type="transmembrane region" description="Helical" evidence="1">
    <location>
        <begin position="161"/>
        <end position="179"/>
    </location>
</feature>
<feature type="transmembrane region" description="Helical" evidence="1">
    <location>
        <begin position="191"/>
        <end position="212"/>
    </location>
</feature>
<feature type="transmembrane region" description="Helical" evidence="1">
    <location>
        <begin position="368"/>
        <end position="386"/>
    </location>
</feature>
<feature type="transmembrane region" description="Helical" evidence="1">
    <location>
        <begin position="89"/>
        <end position="112"/>
    </location>
</feature>
<keyword evidence="1" id="KW-0812">Transmembrane</keyword>
<reference evidence="2" key="1">
    <citation type="journal article" date="2020" name="Nature">
        <title>Giant virus diversity and host interactions through global metagenomics.</title>
        <authorList>
            <person name="Schulz F."/>
            <person name="Roux S."/>
            <person name="Paez-Espino D."/>
            <person name="Jungbluth S."/>
            <person name="Walsh D.A."/>
            <person name="Denef V.J."/>
            <person name="McMahon K.D."/>
            <person name="Konstantinidis K.T."/>
            <person name="Eloe-Fadrosh E.A."/>
            <person name="Kyrpides N.C."/>
            <person name="Woyke T."/>
        </authorList>
    </citation>
    <scope>NUCLEOTIDE SEQUENCE</scope>
    <source>
        <strain evidence="2">GVMAG-M-3300020727-4</strain>
    </source>
</reference>
<keyword evidence="1" id="KW-0472">Membrane</keyword>
<feature type="transmembrane region" description="Helical" evidence="1">
    <location>
        <begin position="395"/>
        <end position="415"/>
    </location>
</feature>
<feature type="transmembrane region" description="Helical" evidence="1">
    <location>
        <begin position="1227"/>
        <end position="1249"/>
    </location>
</feature>
<feature type="transmembrane region" description="Helical" evidence="1">
    <location>
        <begin position="12"/>
        <end position="30"/>
    </location>
</feature>
<evidence type="ECO:0000313" key="2">
    <source>
        <dbReference type="EMBL" id="QHT03114.1"/>
    </source>
</evidence>
<dbReference type="EMBL" id="MN739405">
    <property type="protein sequence ID" value="QHT03114.1"/>
    <property type="molecule type" value="Genomic_DNA"/>
</dbReference>
<evidence type="ECO:0000256" key="1">
    <source>
        <dbReference type="SAM" id="Phobius"/>
    </source>
</evidence>
<dbReference type="AlphaFoldDB" id="A0A6C0CHL0"/>
<sequence length="1251" mass="145214">MMEFNFEQKLNILINICLLITFVFCIILIIDELYNIIRFSFNYTHLYNYGAYTEKFNKDKTIEMETRRFNIYNNIDKFVLKKDIYNKSYLNYLVVISITLITLLFVVSYGLYFYETFILDKAECYPFYEPNHYPQMSIIKRIVYCLNFLKPLNQYIPNCTLNYIVLLFITLIVPITYIIKLLFNYDVKSSIINYLYMIVYLLLTVYYTFKLFMELSNDATGLSNSVKIQRMINYLVFTILFISSKSIYNYVYDKYADSNLMTTFDETSFYDIYKQIEPIKPKLIDKPKLNGEDLLKTFTYSSGETGDRNYLKKKQMVDDYYAQMKIYEKSMEIYNEKYNIYKQSKVKLPQKLSIIDVPYGMIGFNDKFILYLHFLITVVFCLDYYYQNEKINYNCLIYLVCVLIIITLMNCVVYYNTYLNKYIIYEPMAQYKSDISVANTKLNLLLTDNDGDGFYNALTNNITTSNTNDLSDYNNPSYKNKSTIIQEIKNIAYVPSKYNFTSVSNINTYILANNNNLIDTTSSIKNVKLTGNYELCYSNLNLVTGKDSYTHFVNNISSLQINDKKQSIKLIKYINFYYENQYITLQTNSTIYYMTLYYVIKYLIKFWNQYYMDIIYIRSTSLTKNEANTSVLISKLQELNEKVLSNYDITNLIPSAFITSDDKTGVDTFNACNIRIINMSNELVGLNLTSLTPTNLEQYVTNISNYATGLSNIYYSNIFNCQSVEYKHYSNIIIPSYTPDSTATPKLSSATLIVCPSNNQANTNIANSKITGYCKLPNKIIDNNNNEYSIKINYNSFFTSSDKNLYLIEPNINNSSNSKILNSLNIVENSKPIINQTLSVNDGYINSLVDHIKYTKSTFEAPSDKVYLPYSVYSTPNLNTNSDDHSKLKQIVYDVIVNSLTNVINSGITNDTPNLYNKFQVVSNPNQNIILHNKFNTNNYNINTITDDTDIANSFLNVTINSTNSITDYSSFVVLVYNIIATDPNKINNLIDTINYLIYMNDPNLYSSGTYEFVNKNKNILNNSIYFDKANIISFNNHIKDSIVENKYNNNSLITLYNKNIHVIHLILKLFSNLLNFIKSEGFVNIDPSLCSKIQSQTLNDNISLIEGFITKNFTEITSSANKDTAVTDKTPTVPLYNSSTSDYFQKISANVSHFLNITLFLLENLSEMNSDDKNTVITNYNFFNNNIFTDKDLIKRDLSIDCNYYNQYFNMNNKDITQMKNNINNVSYNFIILITAFSVILFEPMLIIKS</sequence>
<organism evidence="2">
    <name type="scientific">viral metagenome</name>
    <dbReference type="NCBI Taxonomy" id="1070528"/>
    <lineage>
        <taxon>unclassified sequences</taxon>
        <taxon>metagenomes</taxon>
        <taxon>organismal metagenomes</taxon>
    </lineage>
</organism>
<name>A0A6C0CHL0_9ZZZZ</name>
<protein>
    <submittedName>
        <fullName evidence="2">Uncharacterized protein</fullName>
    </submittedName>
</protein>
<keyword evidence="1" id="KW-1133">Transmembrane helix</keyword>
<proteinExistence type="predicted"/>
<feature type="transmembrane region" description="Helical" evidence="1">
    <location>
        <begin position="232"/>
        <end position="251"/>
    </location>
</feature>